<evidence type="ECO:0000313" key="5">
    <source>
        <dbReference type="EMBL" id="SCY37671.1"/>
    </source>
</evidence>
<dbReference type="InterPro" id="IPR018060">
    <property type="entry name" value="HTH_AraC"/>
</dbReference>
<keyword evidence="6" id="KW-1185">Reference proteome</keyword>
<dbReference type="PROSITE" id="PS01124">
    <property type="entry name" value="HTH_ARAC_FAMILY_2"/>
    <property type="match status" value="1"/>
</dbReference>
<dbReference type="AlphaFoldDB" id="A0A1G5FEX3"/>
<dbReference type="Pfam" id="PF12833">
    <property type="entry name" value="HTH_18"/>
    <property type="match status" value="1"/>
</dbReference>
<dbReference type="Gene3D" id="1.10.10.60">
    <property type="entry name" value="Homeodomain-like"/>
    <property type="match status" value="1"/>
</dbReference>
<dbReference type="OrthoDB" id="9814125at2"/>
<dbReference type="EMBL" id="FMVT01000004">
    <property type="protein sequence ID" value="SCY37671.1"/>
    <property type="molecule type" value="Genomic_DNA"/>
</dbReference>
<evidence type="ECO:0000313" key="6">
    <source>
        <dbReference type="Proteomes" id="UP000199502"/>
    </source>
</evidence>
<dbReference type="STRING" id="336292.SAMN05660710_01385"/>
<dbReference type="GO" id="GO:0043565">
    <property type="term" value="F:sequence-specific DNA binding"/>
    <property type="evidence" value="ECO:0007669"/>
    <property type="project" value="InterPro"/>
</dbReference>
<dbReference type="SUPFAM" id="SSF46689">
    <property type="entry name" value="Homeodomain-like"/>
    <property type="match status" value="1"/>
</dbReference>
<organism evidence="5 6">
    <name type="scientific">Paracoccus tibetensis</name>
    <dbReference type="NCBI Taxonomy" id="336292"/>
    <lineage>
        <taxon>Bacteria</taxon>
        <taxon>Pseudomonadati</taxon>
        <taxon>Pseudomonadota</taxon>
        <taxon>Alphaproteobacteria</taxon>
        <taxon>Rhodobacterales</taxon>
        <taxon>Paracoccaceae</taxon>
        <taxon>Paracoccus</taxon>
    </lineage>
</organism>
<name>A0A1G5FEX3_9RHOB</name>
<gene>
    <name evidence="5" type="ORF">SAMN05660710_01385</name>
</gene>
<protein>
    <submittedName>
        <fullName evidence="5">AraC family transcriptional regulator, transcriptional activator of pobA</fullName>
    </submittedName>
</protein>
<dbReference type="PANTHER" id="PTHR43280:SF32">
    <property type="entry name" value="TRANSCRIPTIONAL REGULATORY PROTEIN"/>
    <property type="match status" value="1"/>
</dbReference>
<keyword evidence="1" id="KW-0805">Transcription regulation</keyword>
<accession>A0A1G5FEX3</accession>
<evidence type="ECO:0000259" key="4">
    <source>
        <dbReference type="PROSITE" id="PS01124"/>
    </source>
</evidence>
<evidence type="ECO:0000256" key="2">
    <source>
        <dbReference type="ARBA" id="ARBA00023125"/>
    </source>
</evidence>
<keyword evidence="2" id="KW-0238">DNA-binding</keyword>
<sequence length="346" mass="37066">MSMFGRTDWTKGFPFSPSRLREVGRGVAAPGRARITRADILDDGAPLALPPRPAVTEDAPARAAQALPEALRLRGTPPSRRFAPRRASLRLLPLGSFCWGSRSTPPQPRTRPDHVLVWVTAGRLRLDLPRQAILMSAGDIRYIPAGTAFAALPQAGTEGHALLLSPEMTAGLEPPLPASQFAGAAGAQSEALALNLSELAEEAARATDPKALLCLLNMLSLRLGRLAPERAAEDDPALPPDLPLVDRFLGLAVQDLSTCRTLADLAQDLGTTLTALDRACRSARGRRAVDLVNELRLERAAEMLRHSDAPSARIAQELGYSSQAHFARAFVAATGRTPDVFRAQRG</sequence>
<dbReference type="SUPFAM" id="SSF51215">
    <property type="entry name" value="Regulatory protein AraC"/>
    <property type="match status" value="1"/>
</dbReference>
<dbReference type="RefSeq" id="WP_090741673.1">
    <property type="nucleotide sequence ID" value="NZ_FMVT01000004.1"/>
</dbReference>
<evidence type="ECO:0000256" key="1">
    <source>
        <dbReference type="ARBA" id="ARBA00023015"/>
    </source>
</evidence>
<dbReference type="InterPro" id="IPR009057">
    <property type="entry name" value="Homeodomain-like_sf"/>
</dbReference>
<evidence type="ECO:0000256" key="3">
    <source>
        <dbReference type="ARBA" id="ARBA00023163"/>
    </source>
</evidence>
<proteinExistence type="predicted"/>
<reference evidence="5 6" key="1">
    <citation type="submission" date="2016-10" db="EMBL/GenBank/DDBJ databases">
        <authorList>
            <person name="de Groot N.N."/>
        </authorList>
    </citation>
    <scope>NUCLEOTIDE SEQUENCE [LARGE SCALE GENOMIC DNA]</scope>
    <source>
        <strain evidence="5 6">CGMCC 1.8925</strain>
    </source>
</reference>
<dbReference type="PANTHER" id="PTHR43280">
    <property type="entry name" value="ARAC-FAMILY TRANSCRIPTIONAL REGULATOR"/>
    <property type="match status" value="1"/>
</dbReference>
<feature type="domain" description="HTH araC/xylS-type" evidence="4">
    <location>
        <begin position="246"/>
        <end position="344"/>
    </location>
</feature>
<dbReference type="Proteomes" id="UP000199502">
    <property type="component" value="Unassembled WGS sequence"/>
</dbReference>
<dbReference type="SMART" id="SM00342">
    <property type="entry name" value="HTH_ARAC"/>
    <property type="match status" value="1"/>
</dbReference>
<dbReference type="InterPro" id="IPR037923">
    <property type="entry name" value="HTH-like"/>
</dbReference>
<keyword evidence="3" id="KW-0804">Transcription</keyword>
<dbReference type="GO" id="GO:0003700">
    <property type="term" value="F:DNA-binding transcription factor activity"/>
    <property type="evidence" value="ECO:0007669"/>
    <property type="project" value="InterPro"/>
</dbReference>